<dbReference type="Gene3D" id="2.150.10.10">
    <property type="entry name" value="Serralysin-like metalloprotease, C-terminal"/>
    <property type="match status" value="2"/>
</dbReference>
<evidence type="ECO:0000256" key="1">
    <source>
        <dbReference type="ARBA" id="ARBA00004613"/>
    </source>
</evidence>
<dbReference type="Gene3D" id="3.40.33.10">
    <property type="entry name" value="CAP"/>
    <property type="match status" value="1"/>
</dbReference>
<dbReference type="SUPFAM" id="SSF51120">
    <property type="entry name" value="beta-Roll"/>
    <property type="match status" value="1"/>
</dbReference>
<dbReference type="RefSeq" id="WP_076706158.1">
    <property type="nucleotide sequence ID" value="NZ_CP015094.1"/>
</dbReference>
<evidence type="ECO:0000313" key="4">
    <source>
        <dbReference type="Proteomes" id="UP000187059"/>
    </source>
</evidence>
<reference evidence="3 4" key="1">
    <citation type="submission" date="2016-04" db="EMBL/GenBank/DDBJ databases">
        <title>Deep-sea bacteria in the southern Pacific.</title>
        <authorList>
            <person name="Tang K."/>
        </authorList>
    </citation>
    <scope>NUCLEOTIDE SEQUENCE [LARGE SCALE GENOMIC DNA]</scope>
    <source>
        <strain evidence="3 4">JLT2014</strain>
        <plasmid evidence="4">ppaby6</plasmid>
    </source>
</reference>
<dbReference type="InterPro" id="IPR018511">
    <property type="entry name" value="Hemolysin-typ_Ca-bd_CS"/>
</dbReference>
<dbReference type="InterPro" id="IPR035940">
    <property type="entry name" value="CAP_sf"/>
</dbReference>
<dbReference type="InterPro" id="IPR001343">
    <property type="entry name" value="Hemolysn_Ca-bd"/>
</dbReference>
<dbReference type="GO" id="GO:0005509">
    <property type="term" value="F:calcium ion binding"/>
    <property type="evidence" value="ECO:0007669"/>
    <property type="project" value="InterPro"/>
</dbReference>
<name>A0A1P8V0N4_9RHOB</name>
<dbReference type="PROSITE" id="PS00330">
    <property type="entry name" value="HEMOLYSIN_CALCIUM"/>
    <property type="match status" value="1"/>
</dbReference>
<comment type="subcellular location">
    <subcellularLocation>
        <location evidence="1">Secreted</location>
    </subcellularLocation>
</comment>
<dbReference type="KEGG" id="paby:Ga0080574_TMP4930"/>
<dbReference type="Proteomes" id="UP000187059">
    <property type="component" value="Plasmid pPABY6"/>
</dbReference>
<keyword evidence="4" id="KW-1185">Reference proteome</keyword>
<dbReference type="GO" id="GO:0005576">
    <property type="term" value="C:extracellular region"/>
    <property type="evidence" value="ECO:0007669"/>
    <property type="project" value="UniProtKB-SubCell"/>
</dbReference>
<keyword evidence="3" id="KW-0614">Plasmid</keyword>
<dbReference type="AlphaFoldDB" id="A0A1P8V0N4"/>
<dbReference type="Pfam" id="PF00353">
    <property type="entry name" value="HemolysinCabind"/>
    <property type="match status" value="3"/>
</dbReference>
<dbReference type="InterPro" id="IPR050557">
    <property type="entry name" value="RTX_toxin/Mannuronan_C5-epim"/>
</dbReference>
<protein>
    <submittedName>
        <fullName evidence="3">Putative calcium-binding protein</fullName>
    </submittedName>
</protein>
<evidence type="ECO:0000256" key="2">
    <source>
        <dbReference type="ARBA" id="ARBA00022525"/>
    </source>
</evidence>
<gene>
    <name evidence="3" type="ORF">Ga0080574_TMP4930</name>
</gene>
<accession>A0A1P8V0N4</accession>
<dbReference type="EMBL" id="CP015094">
    <property type="protein sequence ID" value="APZ55212.1"/>
    <property type="molecule type" value="Genomic_DNA"/>
</dbReference>
<dbReference type="PRINTS" id="PR00313">
    <property type="entry name" value="CABNDNGRPT"/>
</dbReference>
<proteinExistence type="predicted"/>
<organism evidence="3 4">
    <name type="scientific">Salipiger abyssi</name>
    <dbReference type="NCBI Taxonomy" id="1250539"/>
    <lineage>
        <taxon>Bacteria</taxon>
        <taxon>Pseudomonadati</taxon>
        <taxon>Pseudomonadota</taxon>
        <taxon>Alphaproteobacteria</taxon>
        <taxon>Rhodobacterales</taxon>
        <taxon>Roseobacteraceae</taxon>
        <taxon>Salipiger</taxon>
    </lineage>
</organism>
<sequence>MPIDIYAPTDNDALSAQELALYHLLMDYRAANGLPAIPLSASLTLTAGRHAVDTYQNIWLEGVTLPDGANLHSWSDAYYYADHSAAEVMWNAPSRLGTSYPSNGYEITAAGFASIEAALAGWQSSPGHDAVILNEGIWEDNDWSAIGVGIEYHTSGGPYGGRIYHVWFGTSADPAGGPEIFGTDGSDSMTGTAAGDTIRALDGADTVIGGEGDDFLFGGDSADDPRDVIYGGAGADSIDGGYGNDELRGDAGNDTITGGFGADTVIGGTGDDALTGQAWSDAIFGGDGDDFINGGFGHDRVNGGAGADRFFHLGANGHGSDWIQDYSAAEGDRLVYGGGAAVADDFLVQRATTPGAGAAGVQEIFITHIPSGDLLWALVDGDAQASITVTAGGTSFDLLG</sequence>
<evidence type="ECO:0000313" key="3">
    <source>
        <dbReference type="EMBL" id="APZ55212.1"/>
    </source>
</evidence>
<dbReference type="InterPro" id="IPR011049">
    <property type="entry name" value="Serralysin-like_metalloprot_C"/>
</dbReference>
<keyword evidence="2" id="KW-0964">Secreted</keyword>
<dbReference type="OrthoDB" id="7836029at2"/>
<dbReference type="PANTHER" id="PTHR38340:SF1">
    <property type="entry name" value="S-LAYER PROTEIN"/>
    <property type="match status" value="1"/>
</dbReference>
<dbReference type="PANTHER" id="PTHR38340">
    <property type="entry name" value="S-LAYER PROTEIN"/>
    <property type="match status" value="1"/>
</dbReference>
<geneLocation type="plasmid" evidence="4">
    <name>ppaby6</name>
</geneLocation>